<dbReference type="AlphaFoldDB" id="A0A1I1X5B1"/>
<feature type="chain" id="PRO_5011509651" description="HdeA/HdeB family protein" evidence="1">
    <location>
        <begin position="21"/>
        <end position="114"/>
    </location>
</feature>
<keyword evidence="1" id="KW-0732">Signal</keyword>
<keyword evidence="3" id="KW-1185">Reference proteome</keyword>
<evidence type="ECO:0008006" key="4">
    <source>
        <dbReference type="Google" id="ProtNLM"/>
    </source>
</evidence>
<dbReference type="OrthoDB" id="7744610at2"/>
<sequence length="114" mass="12268">MIKNLGVAAVIAAMGLPAIAGGNAHGHHNYGAYGPTGNQIVVSCYRGPWKEVIWDRPNAVFVDSLVSVGYDFSTAAAIAERVCRDQTLVGNPGALKANMENIWHQPGSHRRHNY</sequence>
<organism evidence="2 3">
    <name type="scientific">Sulfitobacter brevis</name>
    <dbReference type="NCBI Taxonomy" id="74348"/>
    <lineage>
        <taxon>Bacteria</taxon>
        <taxon>Pseudomonadati</taxon>
        <taxon>Pseudomonadota</taxon>
        <taxon>Alphaproteobacteria</taxon>
        <taxon>Rhodobacterales</taxon>
        <taxon>Roseobacteraceae</taxon>
        <taxon>Sulfitobacter</taxon>
    </lineage>
</organism>
<evidence type="ECO:0000313" key="3">
    <source>
        <dbReference type="Proteomes" id="UP000198977"/>
    </source>
</evidence>
<feature type="signal peptide" evidence="1">
    <location>
        <begin position="1"/>
        <end position="20"/>
    </location>
</feature>
<dbReference type="EMBL" id="FOMW01000004">
    <property type="protein sequence ID" value="SFE02401.1"/>
    <property type="molecule type" value="Genomic_DNA"/>
</dbReference>
<protein>
    <recommendedName>
        <fullName evidence="4">HdeA/HdeB family protein</fullName>
    </recommendedName>
</protein>
<accession>A0A1I1X5B1</accession>
<name>A0A1I1X5B1_9RHOB</name>
<proteinExistence type="predicted"/>
<dbReference type="RefSeq" id="WP_093923165.1">
    <property type="nucleotide sequence ID" value="NZ_FOMW01000004.1"/>
</dbReference>
<reference evidence="2 3" key="1">
    <citation type="submission" date="2016-10" db="EMBL/GenBank/DDBJ databases">
        <authorList>
            <person name="de Groot N.N."/>
        </authorList>
    </citation>
    <scope>NUCLEOTIDE SEQUENCE [LARGE SCALE GENOMIC DNA]</scope>
    <source>
        <strain evidence="2 3">DSM 11443</strain>
    </source>
</reference>
<gene>
    <name evidence="2" type="ORF">SAMN04488523_104247</name>
</gene>
<evidence type="ECO:0000256" key="1">
    <source>
        <dbReference type="SAM" id="SignalP"/>
    </source>
</evidence>
<evidence type="ECO:0000313" key="2">
    <source>
        <dbReference type="EMBL" id="SFE02401.1"/>
    </source>
</evidence>
<dbReference type="Proteomes" id="UP000198977">
    <property type="component" value="Unassembled WGS sequence"/>
</dbReference>